<feature type="chain" id="PRO_5040196869" evidence="2">
    <location>
        <begin position="19"/>
        <end position="272"/>
    </location>
</feature>
<keyword evidence="2" id="KW-0732">Signal</keyword>
<feature type="compositionally biased region" description="Low complexity" evidence="1">
    <location>
        <begin position="213"/>
        <end position="229"/>
    </location>
</feature>
<proteinExistence type="predicted"/>
<feature type="signal peptide" evidence="2">
    <location>
        <begin position="1"/>
        <end position="18"/>
    </location>
</feature>
<sequence>MRWSLILSTLVLVQSALSFLCVALAIPPSWLALDRRTIGAGPKASSKTYRKNSQKHAHAYKFDGEGVTREKLKPEEIQANGAHMIKIPHTDADHIFELQMFKSQLDDHKLRFDKLDPNLRKDVQEIINGADNVAPVPAKVNQSKGQYIKHALKGKDIKPMKTRDGYILLSYTTARRIAKRLDKVFKKHGHDFGQDTFRKKLRNTMENAKLFRPGEPSPAGSSRASSRSARVSDTGSVDNHSQPRHSPVRKRAKPKVTAAIRRSARIAKRVRG</sequence>
<feature type="compositionally biased region" description="Basic residues" evidence="1">
    <location>
        <begin position="262"/>
        <end position="272"/>
    </location>
</feature>
<dbReference type="EMBL" id="JADNYJ010000129">
    <property type="protein sequence ID" value="KAF8881673.1"/>
    <property type="molecule type" value="Genomic_DNA"/>
</dbReference>
<evidence type="ECO:0000313" key="3">
    <source>
        <dbReference type="EMBL" id="KAF8881673.1"/>
    </source>
</evidence>
<accession>A0A9P5NEK1</accession>
<dbReference type="Proteomes" id="UP000724874">
    <property type="component" value="Unassembled WGS sequence"/>
</dbReference>
<comment type="caution">
    <text evidence="3">The sequence shown here is derived from an EMBL/GenBank/DDBJ whole genome shotgun (WGS) entry which is preliminary data.</text>
</comment>
<protein>
    <submittedName>
        <fullName evidence="3">Uncharacterized protein</fullName>
    </submittedName>
</protein>
<evidence type="ECO:0000313" key="4">
    <source>
        <dbReference type="Proteomes" id="UP000724874"/>
    </source>
</evidence>
<evidence type="ECO:0000256" key="2">
    <source>
        <dbReference type="SAM" id="SignalP"/>
    </source>
</evidence>
<reference evidence="3" key="1">
    <citation type="submission" date="2020-11" db="EMBL/GenBank/DDBJ databases">
        <authorList>
            <consortium name="DOE Joint Genome Institute"/>
            <person name="Ahrendt S."/>
            <person name="Riley R."/>
            <person name="Andreopoulos W."/>
            <person name="LaButti K."/>
            <person name="Pangilinan J."/>
            <person name="Ruiz-duenas F.J."/>
            <person name="Barrasa J.M."/>
            <person name="Sanchez-Garcia M."/>
            <person name="Camarero S."/>
            <person name="Miyauchi S."/>
            <person name="Serrano A."/>
            <person name="Linde D."/>
            <person name="Babiker R."/>
            <person name="Drula E."/>
            <person name="Ayuso-Fernandez I."/>
            <person name="Pacheco R."/>
            <person name="Padilla G."/>
            <person name="Ferreira P."/>
            <person name="Barriuso J."/>
            <person name="Kellner H."/>
            <person name="Castanera R."/>
            <person name="Alfaro M."/>
            <person name="Ramirez L."/>
            <person name="Pisabarro A.G."/>
            <person name="Kuo A."/>
            <person name="Tritt A."/>
            <person name="Lipzen A."/>
            <person name="He G."/>
            <person name="Yan M."/>
            <person name="Ng V."/>
            <person name="Cullen D."/>
            <person name="Martin F."/>
            <person name="Rosso M.-N."/>
            <person name="Henrissat B."/>
            <person name="Hibbett D."/>
            <person name="Martinez A.T."/>
            <person name="Grigoriev I.V."/>
        </authorList>
    </citation>
    <scope>NUCLEOTIDE SEQUENCE</scope>
    <source>
        <strain evidence="3">AH 44721</strain>
    </source>
</reference>
<keyword evidence="4" id="KW-1185">Reference proteome</keyword>
<dbReference type="AlphaFoldDB" id="A0A9P5NEK1"/>
<feature type="region of interest" description="Disordered" evidence="1">
    <location>
        <begin position="208"/>
        <end position="272"/>
    </location>
</feature>
<dbReference type="OrthoDB" id="3045283at2759"/>
<feature type="compositionally biased region" description="Basic residues" evidence="1">
    <location>
        <begin position="242"/>
        <end position="254"/>
    </location>
</feature>
<organism evidence="3 4">
    <name type="scientific">Gymnopilus junonius</name>
    <name type="common">Spectacular rustgill mushroom</name>
    <name type="synonym">Gymnopilus spectabilis subsp. junonius</name>
    <dbReference type="NCBI Taxonomy" id="109634"/>
    <lineage>
        <taxon>Eukaryota</taxon>
        <taxon>Fungi</taxon>
        <taxon>Dikarya</taxon>
        <taxon>Basidiomycota</taxon>
        <taxon>Agaricomycotina</taxon>
        <taxon>Agaricomycetes</taxon>
        <taxon>Agaricomycetidae</taxon>
        <taxon>Agaricales</taxon>
        <taxon>Agaricineae</taxon>
        <taxon>Hymenogastraceae</taxon>
        <taxon>Gymnopilus</taxon>
    </lineage>
</organism>
<evidence type="ECO:0000256" key="1">
    <source>
        <dbReference type="SAM" id="MobiDB-lite"/>
    </source>
</evidence>
<gene>
    <name evidence="3" type="ORF">CPB84DRAFT_1817231</name>
</gene>
<feature type="compositionally biased region" description="Polar residues" evidence="1">
    <location>
        <begin position="231"/>
        <end position="240"/>
    </location>
</feature>
<name>A0A9P5NEK1_GYMJU</name>